<evidence type="ECO:0000313" key="2">
    <source>
        <dbReference type="EMBL" id="KAJ6819193.1"/>
    </source>
</evidence>
<gene>
    <name evidence="2" type="ORF">M6B38_403755</name>
</gene>
<accession>A0AAX6FSM1</accession>
<organism evidence="2 3">
    <name type="scientific">Iris pallida</name>
    <name type="common">Sweet iris</name>
    <dbReference type="NCBI Taxonomy" id="29817"/>
    <lineage>
        <taxon>Eukaryota</taxon>
        <taxon>Viridiplantae</taxon>
        <taxon>Streptophyta</taxon>
        <taxon>Embryophyta</taxon>
        <taxon>Tracheophyta</taxon>
        <taxon>Spermatophyta</taxon>
        <taxon>Magnoliopsida</taxon>
        <taxon>Liliopsida</taxon>
        <taxon>Asparagales</taxon>
        <taxon>Iridaceae</taxon>
        <taxon>Iridoideae</taxon>
        <taxon>Irideae</taxon>
        <taxon>Iris</taxon>
    </lineage>
</organism>
<dbReference type="Proteomes" id="UP001140949">
    <property type="component" value="Unassembled WGS sequence"/>
</dbReference>
<protein>
    <submittedName>
        <fullName evidence="2">Uncharacterized protein</fullName>
    </submittedName>
</protein>
<feature type="region of interest" description="Disordered" evidence="1">
    <location>
        <begin position="53"/>
        <end position="98"/>
    </location>
</feature>
<reference evidence="2" key="2">
    <citation type="submission" date="2023-04" db="EMBL/GenBank/DDBJ databases">
        <authorList>
            <person name="Bruccoleri R.E."/>
            <person name="Oakeley E.J."/>
            <person name="Faust A.-M."/>
            <person name="Dessus-Babus S."/>
            <person name="Altorfer M."/>
            <person name="Burckhardt D."/>
            <person name="Oertli M."/>
            <person name="Naumann U."/>
            <person name="Petersen F."/>
            <person name="Wong J."/>
        </authorList>
    </citation>
    <scope>NUCLEOTIDE SEQUENCE</scope>
    <source>
        <strain evidence="2">GSM-AAB239-AS_SAM_17_03QT</strain>
        <tissue evidence="2">Leaf</tissue>
    </source>
</reference>
<reference evidence="2" key="1">
    <citation type="journal article" date="2023" name="GigaByte">
        <title>Genome assembly of the bearded iris, Iris pallida Lam.</title>
        <authorList>
            <person name="Bruccoleri R.E."/>
            <person name="Oakeley E.J."/>
            <person name="Faust A.M.E."/>
            <person name="Altorfer M."/>
            <person name="Dessus-Babus S."/>
            <person name="Burckhardt D."/>
            <person name="Oertli M."/>
            <person name="Naumann U."/>
            <person name="Petersen F."/>
            <person name="Wong J."/>
        </authorList>
    </citation>
    <scope>NUCLEOTIDE SEQUENCE</scope>
    <source>
        <strain evidence="2">GSM-AAB239-AS_SAM_17_03QT</strain>
    </source>
</reference>
<evidence type="ECO:0000313" key="3">
    <source>
        <dbReference type="Proteomes" id="UP001140949"/>
    </source>
</evidence>
<comment type="caution">
    <text evidence="2">The sequence shown here is derived from an EMBL/GenBank/DDBJ whole genome shotgun (WGS) entry which is preliminary data.</text>
</comment>
<dbReference type="AlphaFoldDB" id="A0AAX6FSM1"/>
<sequence>MYHQGRSCLQQFRRLSCCPSVFNYPFFCQASFVDEKQEKCLTNRHEDSCMNRMPSGGPLYAQPLHHSDGITPTGGPPRGTSFARQSPPPPPPGLSSNM</sequence>
<feature type="compositionally biased region" description="Pro residues" evidence="1">
    <location>
        <begin position="86"/>
        <end position="98"/>
    </location>
</feature>
<proteinExistence type="predicted"/>
<keyword evidence="3" id="KW-1185">Reference proteome</keyword>
<evidence type="ECO:0000256" key="1">
    <source>
        <dbReference type="SAM" id="MobiDB-lite"/>
    </source>
</evidence>
<dbReference type="EMBL" id="JANAVB010026417">
    <property type="protein sequence ID" value="KAJ6819193.1"/>
    <property type="molecule type" value="Genomic_DNA"/>
</dbReference>
<name>A0AAX6FSM1_IRIPA</name>